<evidence type="ECO:0000256" key="1">
    <source>
        <dbReference type="ARBA" id="ARBA00004418"/>
    </source>
</evidence>
<sequence length="292" mass="32542">MIKLKGMTWSHDRGVKPLIAATTEFAKQHDGVEISWDARSLADFELFPLDQLASKYDFIMIDHPHIGVAYEQELLLPLDELLPQEFIEDQKQNSVGRSFESYNWEGHQWALPADAAAQVSAYRKDLMDKYGQAIPQTWSDVFALADSLEKQDQPAPVIGIPFVPVHAYSSFFTLCSQLSDKTVWSDGSDLDLEVGEQALKLLNRVLSKAHKISFDSDPIKLLDKMGSTDEIAYTPLVYGYSNYARDGYLDNVVIFDEMPSDTGAPNGSMIGGVGLSISSKCKHPETAAKLFR</sequence>
<evidence type="ECO:0000256" key="5">
    <source>
        <dbReference type="ARBA" id="ARBA00023136"/>
    </source>
</evidence>
<evidence type="ECO:0000313" key="9">
    <source>
        <dbReference type="Proteomes" id="UP000029223"/>
    </source>
</evidence>
<dbReference type="PANTHER" id="PTHR43649">
    <property type="entry name" value="ARABINOSE-BINDING PROTEIN-RELATED"/>
    <property type="match status" value="1"/>
</dbReference>
<reference evidence="9" key="2">
    <citation type="submission" date="2014-09" db="EMBL/GenBank/DDBJ databases">
        <authorList>
            <consortium name="NBRP consortium"/>
            <person name="Sawabe T."/>
            <person name="Meirelles P."/>
            <person name="Nakanishi M."/>
            <person name="Sayaka M."/>
            <person name="Hattori M."/>
            <person name="Ohkuma M."/>
        </authorList>
    </citation>
    <scope>NUCLEOTIDE SEQUENCE [LARGE SCALE GENOMIC DNA]</scope>
    <source>
        <strain evidence="9">JCM 19239</strain>
    </source>
</reference>
<protein>
    <submittedName>
        <fullName evidence="8">Integral membrane protein rhomboid family</fullName>
    </submittedName>
</protein>
<name>A0ABQ0JEU3_9VIBR</name>
<gene>
    <name evidence="8" type="ORF">JCM19239_2078</name>
</gene>
<proteinExistence type="inferred from homology"/>
<dbReference type="Pfam" id="PF01547">
    <property type="entry name" value="SBP_bac_1"/>
    <property type="match status" value="1"/>
</dbReference>
<evidence type="ECO:0000256" key="7">
    <source>
        <dbReference type="ARBA" id="ARBA00023288"/>
    </source>
</evidence>
<reference evidence="9" key="1">
    <citation type="submission" date="2014-09" db="EMBL/GenBank/DDBJ databases">
        <title>Vibrio variabilis JCM 19239. (C206) whole genome shotgun sequence.</title>
        <authorList>
            <person name="Sawabe T."/>
            <person name="Meirelles P."/>
            <person name="Nakanishi M."/>
            <person name="Sayaka M."/>
            <person name="Hattori M."/>
            <person name="Ohkuma M."/>
        </authorList>
    </citation>
    <scope>NUCLEOTIDE SEQUENCE [LARGE SCALE GENOMIC DNA]</scope>
    <source>
        <strain evidence="9">JCM 19239</strain>
    </source>
</reference>
<dbReference type="SUPFAM" id="SSF53850">
    <property type="entry name" value="Periplasmic binding protein-like II"/>
    <property type="match status" value="1"/>
</dbReference>
<keyword evidence="3" id="KW-1003">Cell membrane</keyword>
<accession>A0ABQ0JEU3</accession>
<evidence type="ECO:0000256" key="6">
    <source>
        <dbReference type="ARBA" id="ARBA00023139"/>
    </source>
</evidence>
<dbReference type="Proteomes" id="UP000029223">
    <property type="component" value="Unassembled WGS sequence"/>
</dbReference>
<evidence type="ECO:0000256" key="4">
    <source>
        <dbReference type="ARBA" id="ARBA00022729"/>
    </source>
</evidence>
<comment type="similarity">
    <text evidence="2">Belongs to the bacterial solute-binding protein 1 family.</text>
</comment>
<keyword evidence="9" id="KW-1185">Reference proteome</keyword>
<organism evidence="8 9">
    <name type="scientific">Vibrio variabilis</name>
    <dbReference type="NCBI Taxonomy" id="990271"/>
    <lineage>
        <taxon>Bacteria</taxon>
        <taxon>Pseudomonadati</taxon>
        <taxon>Pseudomonadota</taxon>
        <taxon>Gammaproteobacteria</taxon>
        <taxon>Vibrionales</taxon>
        <taxon>Vibrionaceae</taxon>
        <taxon>Vibrio</taxon>
    </lineage>
</organism>
<dbReference type="InterPro" id="IPR050490">
    <property type="entry name" value="Bact_solute-bd_prot1"/>
</dbReference>
<keyword evidence="6" id="KW-0564">Palmitate</keyword>
<dbReference type="InterPro" id="IPR006059">
    <property type="entry name" value="SBP"/>
</dbReference>
<keyword evidence="5" id="KW-0472">Membrane</keyword>
<comment type="caution">
    <text evidence="8">The sequence shown here is derived from an EMBL/GenBank/DDBJ whole genome shotgun (WGS) entry which is preliminary data.</text>
</comment>
<comment type="subcellular location">
    <subcellularLocation>
        <location evidence="1">Periplasm</location>
    </subcellularLocation>
</comment>
<evidence type="ECO:0000256" key="2">
    <source>
        <dbReference type="ARBA" id="ARBA00008520"/>
    </source>
</evidence>
<evidence type="ECO:0000313" key="8">
    <source>
        <dbReference type="EMBL" id="GAL27266.1"/>
    </source>
</evidence>
<evidence type="ECO:0000256" key="3">
    <source>
        <dbReference type="ARBA" id="ARBA00022475"/>
    </source>
</evidence>
<dbReference type="PANTHER" id="PTHR43649:SF33">
    <property type="entry name" value="POLYGALACTURONAN_RHAMNOGALACTURONAN-BINDING PROTEIN YTCQ"/>
    <property type="match status" value="1"/>
</dbReference>
<dbReference type="EMBL" id="BBMS01000027">
    <property type="protein sequence ID" value="GAL27266.1"/>
    <property type="molecule type" value="Genomic_DNA"/>
</dbReference>
<keyword evidence="4" id="KW-0732">Signal</keyword>
<dbReference type="Gene3D" id="3.40.190.10">
    <property type="entry name" value="Periplasmic binding protein-like II"/>
    <property type="match status" value="1"/>
</dbReference>
<keyword evidence="7" id="KW-0449">Lipoprotein</keyword>